<evidence type="ECO:0000313" key="2">
    <source>
        <dbReference type="Proteomes" id="UP000887013"/>
    </source>
</evidence>
<organism evidence="1 2">
    <name type="scientific">Nephila pilipes</name>
    <name type="common">Giant wood spider</name>
    <name type="synonym">Nephila maculata</name>
    <dbReference type="NCBI Taxonomy" id="299642"/>
    <lineage>
        <taxon>Eukaryota</taxon>
        <taxon>Metazoa</taxon>
        <taxon>Ecdysozoa</taxon>
        <taxon>Arthropoda</taxon>
        <taxon>Chelicerata</taxon>
        <taxon>Arachnida</taxon>
        <taxon>Araneae</taxon>
        <taxon>Araneomorphae</taxon>
        <taxon>Entelegynae</taxon>
        <taxon>Araneoidea</taxon>
        <taxon>Nephilidae</taxon>
        <taxon>Nephila</taxon>
    </lineage>
</organism>
<accession>A0A8X6PEW2</accession>
<name>A0A8X6PEW2_NEPPI</name>
<keyword evidence="2" id="KW-1185">Reference proteome</keyword>
<dbReference type="Proteomes" id="UP000887013">
    <property type="component" value="Unassembled WGS sequence"/>
</dbReference>
<evidence type="ECO:0000313" key="1">
    <source>
        <dbReference type="EMBL" id="GFT64504.1"/>
    </source>
</evidence>
<sequence length="129" mass="14973">MNLERPFRTETNSRERSEYNAGPHFTAVQLPRPDARKTPAGTLVPFLLYTCQIYVRCYPQTHTLFFPPSSLSFSRLLLRFRETRRWRVFSLSPFSCGFLMAFDHSGKDFIVLEKGIGVGKRDLKSLKSH</sequence>
<gene>
    <name evidence="1" type="ORF">NPIL_210191</name>
</gene>
<comment type="caution">
    <text evidence="1">The sequence shown here is derived from an EMBL/GenBank/DDBJ whole genome shotgun (WGS) entry which is preliminary data.</text>
</comment>
<protein>
    <submittedName>
        <fullName evidence="1">Uncharacterized protein</fullName>
    </submittedName>
</protein>
<reference evidence="1" key="1">
    <citation type="submission" date="2020-08" db="EMBL/GenBank/DDBJ databases">
        <title>Multicomponent nature underlies the extraordinary mechanical properties of spider dragline silk.</title>
        <authorList>
            <person name="Kono N."/>
            <person name="Nakamura H."/>
            <person name="Mori M."/>
            <person name="Yoshida Y."/>
            <person name="Ohtoshi R."/>
            <person name="Malay A.D."/>
            <person name="Moran D.A.P."/>
            <person name="Tomita M."/>
            <person name="Numata K."/>
            <person name="Arakawa K."/>
        </authorList>
    </citation>
    <scope>NUCLEOTIDE SEQUENCE</scope>
</reference>
<dbReference type="EMBL" id="BMAW01068446">
    <property type="protein sequence ID" value="GFT64504.1"/>
    <property type="molecule type" value="Genomic_DNA"/>
</dbReference>
<dbReference type="AlphaFoldDB" id="A0A8X6PEW2"/>
<proteinExistence type="predicted"/>